<organism evidence="1 2">
    <name type="scientific">Brevibacillus ruminantium</name>
    <dbReference type="NCBI Taxonomy" id="2950604"/>
    <lineage>
        <taxon>Bacteria</taxon>
        <taxon>Bacillati</taxon>
        <taxon>Bacillota</taxon>
        <taxon>Bacilli</taxon>
        <taxon>Bacillales</taxon>
        <taxon>Paenibacillaceae</taxon>
        <taxon>Brevibacillus</taxon>
    </lineage>
</organism>
<reference evidence="1" key="1">
    <citation type="submission" date="2022-06" db="EMBL/GenBank/DDBJ databases">
        <title>Genome sequencing of Brevibacillus sp. BB3-R1.</title>
        <authorList>
            <person name="Heo J."/>
            <person name="Lee D."/>
            <person name="Won M."/>
            <person name="Han B.-H."/>
            <person name="Hong S.-B."/>
            <person name="Kwon S.-W."/>
        </authorList>
    </citation>
    <scope>NUCLEOTIDE SEQUENCE</scope>
    <source>
        <strain evidence="1">BB3-R1</strain>
    </source>
</reference>
<dbReference type="EMBL" id="CP098755">
    <property type="protein sequence ID" value="USG65657.1"/>
    <property type="molecule type" value="Genomic_DNA"/>
</dbReference>
<dbReference type="PANTHER" id="PTHR43235">
    <property type="entry name" value="GLUTAMINE AMIDOTRANSFERASE PB2B2.05-RELATED"/>
    <property type="match status" value="1"/>
</dbReference>
<dbReference type="Proteomes" id="UP001056500">
    <property type="component" value="Chromosome"/>
</dbReference>
<dbReference type="InterPro" id="IPR029062">
    <property type="entry name" value="Class_I_gatase-like"/>
</dbReference>
<dbReference type="RefSeq" id="WP_251872744.1">
    <property type="nucleotide sequence ID" value="NZ_CP098755.1"/>
</dbReference>
<proteinExistence type="predicted"/>
<accession>A0ABY4WI06</accession>
<gene>
    <name evidence="1" type="ORF">NDK47_26765</name>
</gene>
<dbReference type="PROSITE" id="PS51273">
    <property type="entry name" value="GATASE_TYPE_1"/>
    <property type="match status" value="1"/>
</dbReference>
<evidence type="ECO:0000313" key="1">
    <source>
        <dbReference type="EMBL" id="USG65657.1"/>
    </source>
</evidence>
<dbReference type="Gene3D" id="3.40.50.880">
    <property type="match status" value="1"/>
</dbReference>
<dbReference type="Pfam" id="PF07722">
    <property type="entry name" value="Peptidase_C26"/>
    <property type="match status" value="1"/>
</dbReference>
<keyword evidence="1" id="KW-0378">Hydrolase</keyword>
<dbReference type="InterPro" id="IPR044668">
    <property type="entry name" value="PuuD-like"/>
</dbReference>
<evidence type="ECO:0000313" key="2">
    <source>
        <dbReference type="Proteomes" id="UP001056500"/>
    </source>
</evidence>
<keyword evidence="2" id="KW-1185">Reference proteome</keyword>
<dbReference type="CDD" id="cd01745">
    <property type="entry name" value="GATase1_2"/>
    <property type="match status" value="1"/>
</dbReference>
<protein>
    <submittedName>
        <fullName evidence="1">Gamma-glutamyl-gamma-aminobutyrate hydrolase family protein</fullName>
    </submittedName>
</protein>
<dbReference type="InterPro" id="IPR011697">
    <property type="entry name" value="Peptidase_C26"/>
</dbReference>
<sequence length="253" mass="27713">MKPLIGISANYSHEDNVGITSNLGLPGQDWQLLADDYIKSIERSGGVPVILPVTENPESLYPLLSKLDGILFTGGTDIDPAYYGEWPRAGLGPIDPKRDRHEIALAKKVLQDTNLPVLGICRGSQLLNVVSGGTLYQDLQTERPEGIAHALRYSPKYHPVHPASIQPGSRLEAIFQAQEIGVNSYNHQAIKQVGSDFSVTMTAPDGLVEGIEMAGERFVVAVQWHPEMMVDKHEEYLKLFLAFVAACVRKEGA</sequence>
<dbReference type="PANTHER" id="PTHR43235:SF1">
    <property type="entry name" value="GLUTAMINE AMIDOTRANSFERASE PB2B2.05-RELATED"/>
    <property type="match status" value="1"/>
</dbReference>
<name>A0ABY4WI06_9BACL</name>
<dbReference type="SUPFAM" id="SSF52317">
    <property type="entry name" value="Class I glutamine amidotransferase-like"/>
    <property type="match status" value="1"/>
</dbReference>
<dbReference type="GO" id="GO:0016787">
    <property type="term" value="F:hydrolase activity"/>
    <property type="evidence" value="ECO:0007669"/>
    <property type="project" value="UniProtKB-KW"/>
</dbReference>